<dbReference type="InterPro" id="IPR036291">
    <property type="entry name" value="NAD(P)-bd_dom_sf"/>
</dbReference>
<sequence length="264" mass="27693">MQIDLAGLRALVTGSTAGIGLAIAERLAANGAEVGINGRTAARVESAIAALQGKVPAGRFFPAAGDIATAEGAGQVLAAAGEIDILVNNAGWFEPKDVFEIPDEDWEKAFQVNVLGAVRLTRALGPRMREKGFGRIVFISSESAIQIPTEMVHYGMTKTAMLSLTRGFAQALDSSGVTVNAVLPGPTRSEGVEGFVQNLARQQGRTEAEMEAAFFRHARPTSLLKRFIEVEEVADVVAFVCSREASAVTGAPIRVDGGVVLSVA</sequence>
<comment type="caution">
    <text evidence="4">The sequence shown here is derived from an EMBL/GenBank/DDBJ whole genome shotgun (WGS) entry which is preliminary data.</text>
</comment>
<dbReference type="InterPro" id="IPR020904">
    <property type="entry name" value="Sc_DH/Rdtase_CS"/>
</dbReference>
<dbReference type="PRINTS" id="PR00080">
    <property type="entry name" value="SDRFAMILY"/>
</dbReference>
<dbReference type="Pfam" id="PF13561">
    <property type="entry name" value="adh_short_C2"/>
    <property type="match status" value="1"/>
</dbReference>
<dbReference type="PROSITE" id="PS00061">
    <property type="entry name" value="ADH_SHORT"/>
    <property type="match status" value="1"/>
</dbReference>
<evidence type="ECO:0000256" key="2">
    <source>
        <dbReference type="ARBA" id="ARBA00066641"/>
    </source>
</evidence>
<evidence type="ECO:0000313" key="5">
    <source>
        <dbReference type="Proteomes" id="UP000249842"/>
    </source>
</evidence>
<gene>
    <name evidence="4" type="ORF">DJ021_01870</name>
</gene>
<dbReference type="Gene3D" id="3.40.50.720">
    <property type="entry name" value="NAD(P)-binding Rossmann-like Domain"/>
    <property type="match status" value="1"/>
</dbReference>
<name>A0A328AVJ3_9CAUL</name>
<dbReference type="AlphaFoldDB" id="A0A328AVJ3"/>
<evidence type="ECO:0000256" key="1">
    <source>
        <dbReference type="ARBA" id="ARBA00006484"/>
    </source>
</evidence>
<organism evidence="4 5">
    <name type="scientific">Phenylobacterium hankyongense</name>
    <dbReference type="NCBI Taxonomy" id="1813876"/>
    <lineage>
        <taxon>Bacteria</taxon>
        <taxon>Pseudomonadati</taxon>
        <taxon>Pseudomonadota</taxon>
        <taxon>Alphaproteobacteria</taxon>
        <taxon>Caulobacterales</taxon>
        <taxon>Caulobacteraceae</taxon>
        <taxon>Phenylobacterium</taxon>
    </lineage>
</organism>
<evidence type="ECO:0000313" key="4">
    <source>
        <dbReference type="EMBL" id="RAK58629.1"/>
    </source>
</evidence>
<dbReference type="InterPro" id="IPR002347">
    <property type="entry name" value="SDR_fam"/>
</dbReference>
<dbReference type="RefSeq" id="WP_111455922.1">
    <property type="nucleotide sequence ID" value="NZ_QFYP01000001.1"/>
</dbReference>
<dbReference type="PANTHER" id="PTHR42879">
    <property type="entry name" value="3-OXOACYL-(ACYL-CARRIER-PROTEIN) REDUCTASE"/>
    <property type="match status" value="1"/>
</dbReference>
<dbReference type="EC" id="1.1.1.175" evidence="2"/>
<proteinExistence type="inferred from homology"/>
<dbReference type="OrthoDB" id="9793325at2"/>
<dbReference type="EMBL" id="QFYP01000001">
    <property type="protein sequence ID" value="RAK58629.1"/>
    <property type="molecule type" value="Genomic_DNA"/>
</dbReference>
<keyword evidence="5" id="KW-1185">Reference proteome</keyword>
<dbReference type="Proteomes" id="UP000249842">
    <property type="component" value="Unassembled WGS sequence"/>
</dbReference>
<comment type="similarity">
    <text evidence="1">Belongs to the short-chain dehydrogenases/reductases (SDR) family.</text>
</comment>
<reference evidence="5" key="1">
    <citation type="submission" date="2018-05" db="EMBL/GenBank/DDBJ databases">
        <authorList>
            <person name="Li X."/>
        </authorList>
    </citation>
    <scope>NUCLEOTIDE SEQUENCE [LARGE SCALE GENOMIC DNA]</scope>
    <source>
        <strain evidence="5">HKS-05</strain>
    </source>
</reference>
<dbReference type="SUPFAM" id="SSF51735">
    <property type="entry name" value="NAD(P)-binding Rossmann-fold domains"/>
    <property type="match status" value="1"/>
</dbReference>
<dbReference type="GO" id="GO:0047838">
    <property type="term" value="F:D-xylose 1-dehydrogenase (NAD+) activity"/>
    <property type="evidence" value="ECO:0007669"/>
    <property type="project" value="UniProtKB-EC"/>
</dbReference>
<accession>A0A328AVJ3</accession>
<dbReference type="GO" id="GO:0032787">
    <property type="term" value="P:monocarboxylic acid metabolic process"/>
    <property type="evidence" value="ECO:0007669"/>
    <property type="project" value="UniProtKB-ARBA"/>
</dbReference>
<dbReference type="InterPro" id="IPR050259">
    <property type="entry name" value="SDR"/>
</dbReference>
<evidence type="ECO:0000256" key="3">
    <source>
        <dbReference type="ARBA" id="ARBA00069939"/>
    </source>
</evidence>
<dbReference type="FunFam" id="3.40.50.720:FF:000084">
    <property type="entry name" value="Short-chain dehydrogenase reductase"/>
    <property type="match status" value="1"/>
</dbReference>
<dbReference type="PRINTS" id="PR00081">
    <property type="entry name" value="GDHRDH"/>
</dbReference>
<protein>
    <recommendedName>
        <fullName evidence="3">D-xylose 1-dehydrogenase</fullName>
        <ecNumber evidence="2">1.1.1.175</ecNumber>
    </recommendedName>
</protein>